<evidence type="ECO:0000313" key="3">
    <source>
        <dbReference type="Proteomes" id="UP000697330"/>
    </source>
</evidence>
<dbReference type="AlphaFoldDB" id="A0A921GEA5"/>
<feature type="domain" description="DNA/RNA non-specific endonuclease/pyrophosphatase/phosphodiesterase" evidence="1">
    <location>
        <begin position="95"/>
        <end position="239"/>
    </location>
</feature>
<dbReference type="RefSeq" id="WP_274959025.1">
    <property type="nucleotide sequence ID" value="NZ_DYWQ01000081.1"/>
</dbReference>
<dbReference type="Gene3D" id="3.40.570.10">
    <property type="entry name" value="Extracellular Endonuclease, subunit A"/>
    <property type="match status" value="1"/>
</dbReference>
<dbReference type="GO" id="GO:0004519">
    <property type="term" value="F:endonuclease activity"/>
    <property type="evidence" value="ECO:0007669"/>
    <property type="project" value="UniProtKB-KW"/>
</dbReference>
<reference evidence="2" key="1">
    <citation type="journal article" date="2021" name="PeerJ">
        <title>Extensive microbial diversity within the chicken gut microbiome revealed by metagenomics and culture.</title>
        <authorList>
            <person name="Gilroy R."/>
            <person name="Ravi A."/>
            <person name="Getino M."/>
            <person name="Pursley I."/>
            <person name="Horton D.L."/>
            <person name="Alikhan N.F."/>
            <person name="Baker D."/>
            <person name="Gharbi K."/>
            <person name="Hall N."/>
            <person name="Watson M."/>
            <person name="Adriaenssens E.M."/>
            <person name="Foster-Nyarko E."/>
            <person name="Jarju S."/>
            <person name="Secka A."/>
            <person name="Antonio M."/>
            <person name="Oren A."/>
            <person name="Chaudhuri R.R."/>
            <person name="La Ragione R."/>
            <person name="Hildebrand F."/>
            <person name="Pallen M.J."/>
        </authorList>
    </citation>
    <scope>NUCLEOTIDE SEQUENCE</scope>
    <source>
        <strain evidence="2">CHK124-7917</strain>
    </source>
</reference>
<comment type="caution">
    <text evidence="2">The sequence shown here is derived from an EMBL/GenBank/DDBJ whole genome shotgun (WGS) entry which is preliminary data.</text>
</comment>
<evidence type="ECO:0000313" key="2">
    <source>
        <dbReference type="EMBL" id="HJF45180.1"/>
    </source>
</evidence>
<evidence type="ECO:0000259" key="1">
    <source>
        <dbReference type="Pfam" id="PF01223"/>
    </source>
</evidence>
<dbReference type="GO" id="GO:0003676">
    <property type="term" value="F:nucleic acid binding"/>
    <property type="evidence" value="ECO:0007669"/>
    <property type="project" value="InterPro"/>
</dbReference>
<protein>
    <submittedName>
        <fullName evidence="2">DNA/RNA non-specific endonuclease</fullName>
    </submittedName>
</protein>
<proteinExistence type="predicted"/>
<keyword evidence="2" id="KW-0378">Hydrolase</keyword>
<keyword evidence="2" id="KW-0255">Endonuclease</keyword>
<name>A0A921GEA5_9ACTN</name>
<dbReference type="Pfam" id="PF01223">
    <property type="entry name" value="Endonuclease_NS"/>
    <property type="match status" value="1"/>
</dbReference>
<dbReference type="InterPro" id="IPR044929">
    <property type="entry name" value="DNA/RNA_non-sp_Endonuclease_sf"/>
</dbReference>
<reference evidence="2" key="2">
    <citation type="submission" date="2021-09" db="EMBL/GenBank/DDBJ databases">
        <authorList>
            <person name="Gilroy R."/>
        </authorList>
    </citation>
    <scope>NUCLEOTIDE SEQUENCE</scope>
    <source>
        <strain evidence="2">CHK124-7917</strain>
    </source>
</reference>
<gene>
    <name evidence="2" type="ORF">K8U72_05270</name>
</gene>
<dbReference type="InterPro" id="IPR001604">
    <property type="entry name" value="Endo_G_ENPP1-like_dom"/>
</dbReference>
<dbReference type="GO" id="GO:0046872">
    <property type="term" value="F:metal ion binding"/>
    <property type="evidence" value="ECO:0007669"/>
    <property type="project" value="InterPro"/>
</dbReference>
<sequence length="261" mass="28151">MARRTFGARRPQSRPALIVAIVFVALLALGAAGALPGATGLRAAQEPPRISERQAGYTEWDPGESPDYYRVVGTAVVDVDLDPGEARYEGLDSLGRTGRVVALVTPEMSREGTDREREDIHDIHPAGWGHNREVDIVNPDGSTYHGAIFNRSHLLAKSLGGDDADYNLVTGTRTQNVGDNTGQNGGMAYAEGLARDWLRHNDGTVYYSATPVYEGDELLPRSVIVDVRSSDGDLDLEVEVYNAVAGYDIDYATGRFSAAGE</sequence>
<dbReference type="GO" id="GO:0016787">
    <property type="term" value="F:hydrolase activity"/>
    <property type="evidence" value="ECO:0007669"/>
    <property type="project" value="InterPro"/>
</dbReference>
<keyword evidence="2" id="KW-0540">Nuclease</keyword>
<accession>A0A921GEA5</accession>
<organism evidence="2 3">
    <name type="scientific">Thermophilibacter provencensis</name>
    <dbReference type="NCBI Taxonomy" id="1852386"/>
    <lineage>
        <taxon>Bacteria</taxon>
        <taxon>Bacillati</taxon>
        <taxon>Actinomycetota</taxon>
        <taxon>Coriobacteriia</taxon>
        <taxon>Coriobacteriales</taxon>
        <taxon>Atopobiaceae</taxon>
        <taxon>Thermophilibacter</taxon>
    </lineage>
</organism>
<dbReference type="Proteomes" id="UP000697330">
    <property type="component" value="Unassembled WGS sequence"/>
</dbReference>
<dbReference type="EMBL" id="DYWQ01000081">
    <property type="protein sequence ID" value="HJF45180.1"/>
    <property type="molecule type" value="Genomic_DNA"/>
</dbReference>